<organism evidence="1 2">
    <name type="scientific">Anthostomella pinea</name>
    <dbReference type="NCBI Taxonomy" id="933095"/>
    <lineage>
        <taxon>Eukaryota</taxon>
        <taxon>Fungi</taxon>
        <taxon>Dikarya</taxon>
        <taxon>Ascomycota</taxon>
        <taxon>Pezizomycotina</taxon>
        <taxon>Sordariomycetes</taxon>
        <taxon>Xylariomycetidae</taxon>
        <taxon>Xylariales</taxon>
        <taxon>Xylariaceae</taxon>
        <taxon>Anthostomella</taxon>
    </lineage>
</organism>
<protein>
    <submittedName>
        <fullName evidence="1">Uu.00g031870.m01.CDS01</fullName>
    </submittedName>
</protein>
<reference evidence="1" key="1">
    <citation type="submission" date="2023-10" db="EMBL/GenBank/DDBJ databases">
        <authorList>
            <person name="Hackl T."/>
        </authorList>
    </citation>
    <scope>NUCLEOTIDE SEQUENCE</scope>
</reference>
<dbReference type="EMBL" id="CAUWAG010000003">
    <property type="protein sequence ID" value="CAJ2500334.1"/>
    <property type="molecule type" value="Genomic_DNA"/>
</dbReference>
<dbReference type="Proteomes" id="UP001295740">
    <property type="component" value="Unassembled WGS sequence"/>
</dbReference>
<comment type="caution">
    <text evidence="1">The sequence shown here is derived from an EMBL/GenBank/DDBJ whole genome shotgun (WGS) entry which is preliminary data.</text>
</comment>
<accession>A0AAI8V8F3</accession>
<evidence type="ECO:0000313" key="2">
    <source>
        <dbReference type="Proteomes" id="UP001295740"/>
    </source>
</evidence>
<gene>
    <name evidence="1" type="ORF">KHLLAP_LOCUS802</name>
</gene>
<sequence>MTSTHNAVTIKMNAAHGPSDWLNLVVMGGRQRGEVVIQRLFVTRVELQQPREEEICHRDQPALML</sequence>
<keyword evidence="2" id="KW-1185">Reference proteome</keyword>
<name>A0AAI8V8F3_9PEZI</name>
<proteinExistence type="predicted"/>
<dbReference type="AlphaFoldDB" id="A0AAI8V8F3"/>
<evidence type="ECO:0000313" key="1">
    <source>
        <dbReference type="EMBL" id="CAJ2500334.1"/>
    </source>
</evidence>